<keyword evidence="5" id="KW-0449">Lipoprotein</keyword>
<dbReference type="InterPro" id="IPR018253">
    <property type="entry name" value="DnaJ_domain_CS"/>
</dbReference>
<feature type="compositionally biased region" description="Basic residues" evidence="6">
    <location>
        <begin position="552"/>
        <end position="564"/>
    </location>
</feature>
<dbReference type="SMART" id="SM00271">
    <property type="entry name" value="DnaJ"/>
    <property type="match status" value="1"/>
</dbReference>
<keyword evidence="3" id="KW-0564">Palmitate</keyword>
<dbReference type="InterPro" id="IPR036869">
    <property type="entry name" value="J_dom_sf"/>
</dbReference>
<dbReference type="Proteomes" id="UP001217417">
    <property type="component" value="Unassembled WGS sequence"/>
</dbReference>
<dbReference type="AlphaFoldDB" id="A0AAD7QTL6"/>
<dbReference type="GO" id="GO:0005737">
    <property type="term" value="C:cytoplasm"/>
    <property type="evidence" value="ECO:0007669"/>
    <property type="project" value="UniProtKB-ARBA"/>
</dbReference>
<evidence type="ECO:0000256" key="4">
    <source>
        <dbReference type="ARBA" id="ARBA00023186"/>
    </source>
</evidence>
<evidence type="ECO:0000256" key="6">
    <source>
        <dbReference type="SAM" id="MobiDB-lite"/>
    </source>
</evidence>
<dbReference type="PANTHER" id="PTHR44027">
    <property type="entry name" value="DNAJ HOMOLOG SUBFAMILY C MEMBER 5 HOMOLOG"/>
    <property type="match status" value="1"/>
</dbReference>
<dbReference type="Pfam" id="PF00226">
    <property type="entry name" value="DnaJ"/>
    <property type="match status" value="1"/>
</dbReference>
<feature type="compositionally biased region" description="Basic and acidic residues" evidence="6">
    <location>
        <begin position="156"/>
        <end position="167"/>
    </location>
</feature>
<dbReference type="PROSITE" id="PS50076">
    <property type="entry name" value="DNAJ_2"/>
    <property type="match status" value="1"/>
</dbReference>
<evidence type="ECO:0000259" key="7">
    <source>
        <dbReference type="PROSITE" id="PS50076"/>
    </source>
</evidence>
<dbReference type="SUPFAM" id="SSF46565">
    <property type="entry name" value="Chaperone J-domain"/>
    <property type="match status" value="1"/>
</dbReference>
<feature type="compositionally biased region" description="Polar residues" evidence="6">
    <location>
        <begin position="101"/>
        <end position="114"/>
    </location>
</feature>
<feature type="compositionally biased region" description="Polar residues" evidence="6">
    <location>
        <begin position="121"/>
        <end position="145"/>
    </location>
</feature>
<feature type="compositionally biased region" description="Acidic residues" evidence="6">
    <location>
        <begin position="501"/>
        <end position="514"/>
    </location>
</feature>
<feature type="compositionally biased region" description="Polar residues" evidence="6">
    <location>
        <begin position="517"/>
        <end position="534"/>
    </location>
</feature>
<keyword evidence="4" id="KW-0143">Chaperone</keyword>
<feature type="region of interest" description="Disordered" evidence="6">
    <location>
        <begin position="457"/>
        <end position="580"/>
    </location>
</feature>
<dbReference type="GO" id="GO:0016020">
    <property type="term" value="C:membrane"/>
    <property type="evidence" value="ECO:0007669"/>
    <property type="project" value="UniProtKB-SubCell"/>
</dbReference>
<dbReference type="PANTHER" id="PTHR44027:SF7">
    <property type="entry name" value="DNAJ HOMOLOG SUBFAMILY C MEMBER 5 HOMOLOG"/>
    <property type="match status" value="1"/>
</dbReference>
<evidence type="ECO:0000313" key="8">
    <source>
        <dbReference type="EMBL" id="KAJ8101116.1"/>
    </source>
</evidence>
<feature type="compositionally biased region" description="Basic and acidic residues" evidence="6">
    <location>
        <begin position="412"/>
        <end position="435"/>
    </location>
</feature>
<protein>
    <recommendedName>
        <fullName evidence="7">J domain-containing protein</fullName>
    </recommendedName>
</protein>
<feature type="compositionally biased region" description="Polar residues" evidence="6">
    <location>
        <begin position="226"/>
        <end position="236"/>
    </location>
</feature>
<feature type="compositionally biased region" description="Polar residues" evidence="6">
    <location>
        <begin position="246"/>
        <end position="259"/>
    </location>
</feature>
<dbReference type="CDD" id="cd06257">
    <property type="entry name" value="DnaJ"/>
    <property type="match status" value="1"/>
</dbReference>
<reference evidence="8" key="1">
    <citation type="submission" date="2023-03" db="EMBL/GenBank/DDBJ databases">
        <title>Near-Complete genome sequence of Lipomyces tetrasporous NRRL Y-64009, an oleaginous yeast capable of growing on lignocellulosic hydrolysates.</title>
        <authorList>
            <consortium name="Lawrence Berkeley National Laboratory"/>
            <person name="Jagtap S.S."/>
            <person name="Liu J.-J."/>
            <person name="Walukiewicz H.E."/>
            <person name="Pangilinan J."/>
            <person name="Lipzen A."/>
            <person name="Ahrendt S."/>
            <person name="Koriabine M."/>
            <person name="Cobaugh K."/>
            <person name="Salamov A."/>
            <person name="Yoshinaga Y."/>
            <person name="Ng V."/>
            <person name="Daum C."/>
            <person name="Grigoriev I.V."/>
            <person name="Slininger P.J."/>
            <person name="Dien B.S."/>
            <person name="Jin Y.-S."/>
            <person name="Rao C.V."/>
        </authorList>
    </citation>
    <scope>NUCLEOTIDE SEQUENCE</scope>
    <source>
        <strain evidence="8">NRRL Y-64009</strain>
    </source>
</reference>
<feature type="compositionally biased region" description="Basic and acidic residues" evidence="6">
    <location>
        <begin position="188"/>
        <end position="199"/>
    </location>
</feature>
<feature type="compositionally biased region" description="Low complexity" evidence="6">
    <location>
        <begin position="278"/>
        <end position="294"/>
    </location>
</feature>
<dbReference type="PRINTS" id="PR00625">
    <property type="entry name" value="JDOMAIN"/>
</dbReference>
<feature type="compositionally biased region" description="Polar residues" evidence="6">
    <location>
        <begin position="345"/>
        <end position="364"/>
    </location>
</feature>
<feature type="region of interest" description="Disordered" evidence="6">
    <location>
        <begin position="624"/>
        <end position="646"/>
    </location>
</feature>
<gene>
    <name evidence="8" type="ORF">POJ06DRAFT_250502</name>
</gene>
<evidence type="ECO:0000256" key="3">
    <source>
        <dbReference type="ARBA" id="ARBA00023139"/>
    </source>
</evidence>
<evidence type="ECO:0000256" key="1">
    <source>
        <dbReference type="ARBA" id="ARBA00004635"/>
    </source>
</evidence>
<dbReference type="InterPro" id="IPR001623">
    <property type="entry name" value="DnaJ_domain"/>
</dbReference>
<name>A0AAD7QTL6_9ASCO</name>
<comment type="subcellular location">
    <subcellularLocation>
        <location evidence="1">Membrane</location>
        <topology evidence="1">Lipid-anchor</topology>
    </subcellularLocation>
</comment>
<comment type="caution">
    <text evidence="8">The sequence shown here is derived from an EMBL/GenBank/DDBJ whole genome shotgun (WGS) entry which is preliminary data.</text>
</comment>
<feature type="compositionally biased region" description="Polar residues" evidence="6">
    <location>
        <begin position="471"/>
        <end position="488"/>
    </location>
</feature>
<dbReference type="EMBL" id="JARPMG010000004">
    <property type="protein sequence ID" value="KAJ8101116.1"/>
    <property type="molecule type" value="Genomic_DNA"/>
</dbReference>
<evidence type="ECO:0000256" key="2">
    <source>
        <dbReference type="ARBA" id="ARBA00023136"/>
    </source>
</evidence>
<keyword evidence="2" id="KW-0472">Membrane</keyword>
<dbReference type="GeneID" id="80882470"/>
<feature type="domain" description="J" evidence="7">
    <location>
        <begin position="10"/>
        <end position="76"/>
    </location>
</feature>
<feature type="compositionally biased region" description="Low complexity" evidence="6">
    <location>
        <begin position="146"/>
        <end position="155"/>
    </location>
</feature>
<keyword evidence="9" id="KW-1185">Reference proteome</keyword>
<proteinExistence type="predicted"/>
<evidence type="ECO:0000256" key="5">
    <source>
        <dbReference type="ARBA" id="ARBA00023288"/>
    </source>
</evidence>
<feature type="compositionally biased region" description="Low complexity" evidence="6">
    <location>
        <begin position="171"/>
        <end position="187"/>
    </location>
</feature>
<accession>A0AAD7QTL6</accession>
<feature type="region of interest" description="Disordered" evidence="6">
    <location>
        <begin position="101"/>
        <end position="442"/>
    </location>
</feature>
<evidence type="ECO:0000313" key="9">
    <source>
        <dbReference type="Proteomes" id="UP001217417"/>
    </source>
</evidence>
<dbReference type="PROSITE" id="PS00636">
    <property type="entry name" value="DNAJ_1"/>
    <property type="match status" value="1"/>
</dbReference>
<sequence length="796" mass="88352">MRPEENAAVDYYAVLGLSSTTCTYEDIKKAYRKFALLYHPDKNQGQVEFAEKFKAVVEANDILSDPAKRQIYDRARQNLRPRSAYGTSSTQYYTDPFTYTSTSTPKGTWSWNNSQREKYGWSNTPSSGSYYTYGRQRNTSYTPSGKSQWSRSFSESSRKQSAYDHANRNANSGPTNKNSPNNNFNNKTNDKAKKSDSIPHRSPTAAKPANNSPNTSTEENRPKTPRSWSSSRTAYSMRTGERTYVPSPQKSTTNATSSEPKPGPEMPPQKKAETSFTEEPSSSSASASSASPPSEEIKNSGGQASPKLYGKQSAPASSSTGPGLKFSSPKVEFMNRPTAKPRVFTRSTPTNFNFGVRNTTFSDSWTKDKTADANGTYSSPTTSPSGSKEDPVDVDSDEDVYMYPDSTVPKPFQEKINRSSDTDKTDNGVGSKHDANAIPNNQFIPDLWSNAFAKENPFWFNSPSVGPRSKIPTSTKKTKLRQTSSHTKPASPDSRKPTLEEHEEGEENGEEVEEGASKSQPPKSAEQASRSPTAGSREGTTESKPILTPSPTKKRDRHRLKSTTKSRAPLGPSSFDDLGLFKTVPPFTQGNGEFKMDDLRKAFPINPESAESATATKTTFVETDIPMDSPRSPAEPRSPRTPPVTNADFANATSQPLPFDRDAPIFAASQQQPVPTPIDHHDSRAVFDIEPPAAPAPPMNTINPAETELMDYWQRVLAYQQQWNDYELKMTIYINERHHADSQNSLQILSNSGNLDHYIKALQQDERVRARWNEALNIHKRVMINLLAVRRIAEGW</sequence>
<dbReference type="Gene3D" id="1.10.287.110">
    <property type="entry name" value="DnaJ domain"/>
    <property type="match status" value="1"/>
</dbReference>
<organism evidence="8 9">
    <name type="scientific">Lipomyces tetrasporus</name>
    <dbReference type="NCBI Taxonomy" id="54092"/>
    <lineage>
        <taxon>Eukaryota</taxon>
        <taxon>Fungi</taxon>
        <taxon>Dikarya</taxon>
        <taxon>Ascomycota</taxon>
        <taxon>Saccharomycotina</taxon>
        <taxon>Lipomycetes</taxon>
        <taxon>Lipomycetales</taxon>
        <taxon>Lipomycetaceae</taxon>
        <taxon>Lipomyces</taxon>
    </lineage>
</organism>
<feature type="compositionally biased region" description="Low complexity" evidence="6">
    <location>
        <begin position="375"/>
        <end position="386"/>
    </location>
</feature>
<dbReference type="RefSeq" id="XP_056044566.1">
    <property type="nucleotide sequence ID" value="XM_056187304.1"/>
</dbReference>
<dbReference type="InterPro" id="IPR051434">
    <property type="entry name" value="DnaJ_C_subfamily_member5"/>
</dbReference>